<organism evidence="2 3">
    <name type="scientific">Sphingomonas sediminicola</name>
    <dbReference type="NCBI Taxonomy" id="386874"/>
    <lineage>
        <taxon>Bacteria</taxon>
        <taxon>Pseudomonadati</taxon>
        <taxon>Pseudomonadota</taxon>
        <taxon>Alphaproteobacteria</taxon>
        <taxon>Sphingomonadales</taxon>
        <taxon>Sphingomonadaceae</taxon>
        <taxon>Sphingomonas</taxon>
    </lineage>
</organism>
<dbReference type="Pfam" id="PF20408">
    <property type="entry name" value="Abhydrolase_11"/>
    <property type="match status" value="1"/>
</dbReference>
<dbReference type="PANTHER" id="PTHR13136:SF11">
    <property type="entry name" value="TESTIS-EXPRESSED PROTEIN 30"/>
    <property type="match status" value="1"/>
</dbReference>
<dbReference type="SUPFAM" id="SSF53474">
    <property type="entry name" value="alpha/beta-Hydrolases"/>
    <property type="match status" value="1"/>
</dbReference>
<keyword evidence="3" id="KW-1185">Reference proteome</keyword>
<proteinExistence type="predicted"/>
<dbReference type="GO" id="GO:0016787">
    <property type="term" value="F:hydrolase activity"/>
    <property type="evidence" value="ECO:0007669"/>
    <property type="project" value="UniProtKB-KW"/>
</dbReference>
<evidence type="ECO:0000259" key="1">
    <source>
        <dbReference type="Pfam" id="PF20408"/>
    </source>
</evidence>
<protein>
    <submittedName>
        <fullName evidence="2">Alpha/beta hydrolase</fullName>
    </submittedName>
</protein>
<dbReference type="RefSeq" id="WP_187708652.1">
    <property type="nucleotide sequence ID" value="NZ_CP060782.1"/>
</dbReference>
<reference evidence="2 3" key="1">
    <citation type="submission" date="2020-08" db="EMBL/GenBank/DDBJ databases">
        <title>Genome sequence of Sphingomonas sediminicola KACC 15039T.</title>
        <authorList>
            <person name="Hyun D.-W."/>
            <person name="Bae J.-W."/>
        </authorList>
    </citation>
    <scope>NUCLEOTIDE SEQUENCE [LARGE SCALE GENOMIC DNA]</scope>
    <source>
        <strain evidence="2 3">KACC 15039</strain>
    </source>
</reference>
<dbReference type="InterPro" id="IPR029058">
    <property type="entry name" value="AB_hydrolase_fold"/>
</dbReference>
<sequence>MEPKAISIPVGDESVSGLFLRPPDAKALYLFAHGAGAGMTHKAMSGNAEGLAKRGIATLRYNFPYMEKGSKRPDSPKVAHAAVRAAASKAVELAPELALFAGGRSFGGRMTSQAQAGDPLPGVRGLIFLGFPLHPAGKPGIERADHLANVRVPMLFVSGTRDALAELDLLRPVVASLGSYAKIHLVDQADHSFKVVAKSGRTNADAEAEVLDAVARWISG</sequence>
<dbReference type="InterPro" id="IPR046879">
    <property type="entry name" value="KANL3/Tex30_Abhydrolase"/>
</dbReference>
<evidence type="ECO:0000313" key="3">
    <source>
        <dbReference type="Proteomes" id="UP000516105"/>
    </source>
</evidence>
<accession>A0ABX6TAF2</accession>
<dbReference type="InterPro" id="IPR026555">
    <property type="entry name" value="NSL3/Tex30"/>
</dbReference>
<gene>
    <name evidence="2" type="ORF">H9L14_14460</name>
</gene>
<dbReference type="Proteomes" id="UP000516105">
    <property type="component" value="Chromosome"/>
</dbReference>
<feature type="domain" description="KANL3/Tex30 alpha/beta hydrolase-like" evidence="1">
    <location>
        <begin position="26"/>
        <end position="218"/>
    </location>
</feature>
<name>A0ABX6TAF2_9SPHN</name>
<evidence type="ECO:0000313" key="2">
    <source>
        <dbReference type="EMBL" id="QNP45698.1"/>
    </source>
</evidence>
<dbReference type="EMBL" id="CP060782">
    <property type="protein sequence ID" value="QNP45698.1"/>
    <property type="molecule type" value="Genomic_DNA"/>
</dbReference>
<keyword evidence="2" id="KW-0378">Hydrolase</keyword>
<dbReference type="PANTHER" id="PTHR13136">
    <property type="entry name" value="TESTIS DEVELOPMENT PROTEIN PRTD"/>
    <property type="match status" value="1"/>
</dbReference>
<dbReference type="Gene3D" id="3.40.50.1820">
    <property type="entry name" value="alpha/beta hydrolase"/>
    <property type="match status" value="1"/>
</dbReference>